<gene>
    <name evidence="1" type="ORF">METZ01_LOCUS508639</name>
</gene>
<organism evidence="1">
    <name type="scientific">marine metagenome</name>
    <dbReference type="NCBI Taxonomy" id="408172"/>
    <lineage>
        <taxon>unclassified sequences</taxon>
        <taxon>metagenomes</taxon>
        <taxon>ecological metagenomes</taxon>
    </lineage>
</organism>
<name>A0A383EHK8_9ZZZZ</name>
<accession>A0A383EHK8</accession>
<proteinExistence type="predicted"/>
<dbReference type="EMBL" id="UINC01225629">
    <property type="protein sequence ID" value="SVE55785.1"/>
    <property type="molecule type" value="Genomic_DNA"/>
</dbReference>
<feature type="non-terminal residue" evidence="1">
    <location>
        <position position="96"/>
    </location>
</feature>
<evidence type="ECO:0000313" key="1">
    <source>
        <dbReference type="EMBL" id="SVE55785.1"/>
    </source>
</evidence>
<protein>
    <submittedName>
        <fullName evidence="1">Uncharacterized protein</fullName>
    </submittedName>
</protein>
<sequence length="96" mass="10858">MKMYRDVSFVFTLLFAAQLSTAAEPLTLGPDGTRRELFVDGHLIANMSGGAKQHLHRPEAKEVVLTTDAPWEGNTSAYYSVFRDGEKFRMYYRGSH</sequence>
<reference evidence="1" key="1">
    <citation type="submission" date="2018-05" db="EMBL/GenBank/DDBJ databases">
        <authorList>
            <person name="Lanie J.A."/>
            <person name="Ng W.-L."/>
            <person name="Kazmierczak K.M."/>
            <person name="Andrzejewski T.M."/>
            <person name="Davidsen T.M."/>
            <person name="Wayne K.J."/>
            <person name="Tettelin H."/>
            <person name="Glass J.I."/>
            <person name="Rusch D."/>
            <person name="Podicherti R."/>
            <person name="Tsui H.-C.T."/>
            <person name="Winkler M.E."/>
        </authorList>
    </citation>
    <scope>NUCLEOTIDE SEQUENCE</scope>
</reference>
<dbReference type="AlphaFoldDB" id="A0A383EHK8"/>